<proteinExistence type="predicted"/>
<evidence type="ECO:0008006" key="3">
    <source>
        <dbReference type="Google" id="ProtNLM"/>
    </source>
</evidence>
<dbReference type="InterPro" id="IPR023393">
    <property type="entry name" value="START-like_dom_sf"/>
</dbReference>
<dbReference type="SUPFAM" id="SSF55961">
    <property type="entry name" value="Bet v1-like"/>
    <property type="match status" value="1"/>
</dbReference>
<dbReference type="Proteomes" id="UP000194000">
    <property type="component" value="Unassembled WGS sequence"/>
</dbReference>
<keyword evidence="2" id="KW-1185">Reference proteome</keyword>
<dbReference type="InterPro" id="IPR019587">
    <property type="entry name" value="Polyketide_cyclase/dehydratase"/>
</dbReference>
<comment type="caution">
    <text evidence="1">The sequence shown here is derived from an EMBL/GenBank/DDBJ whole genome shotgun (WGS) entry which is preliminary data.</text>
</comment>
<sequence>MGRPLTVEQSRAIPVSVDDAFAGTMPIPLPTLFRHRYGPIPPIKEVRGQTGDWSSVGQTRTVLLAGGGSMREELTSVDPPRSFGYTLTDITGPMSPLVRLVEGEWIFTAAGAGTTVTWRWTIHARSALAAPLVPVLGRLWKGYARRSLEELSKQLAGSR</sequence>
<gene>
    <name evidence="1" type="ORF">AWC06_05140</name>
</gene>
<dbReference type="Pfam" id="PF10604">
    <property type="entry name" value="Polyketide_cyc2"/>
    <property type="match status" value="1"/>
</dbReference>
<dbReference type="OrthoDB" id="4724764at2"/>
<name>A0A1X1V5X9_9MYCO</name>
<protein>
    <recommendedName>
        <fullName evidence="3">Polyketide cyclase</fullName>
    </recommendedName>
</protein>
<reference evidence="1 2" key="1">
    <citation type="submission" date="2016-01" db="EMBL/GenBank/DDBJ databases">
        <title>The new phylogeny of the genus Mycobacterium.</title>
        <authorList>
            <person name="Tarcisio F."/>
            <person name="Conor M."/>
            <person name="Antonella G."/>
            <person name="Elisabetta G."/>
            <person name="Giulia F.S."/>
            <person name="Sara T."/>
            <person name="Anna F."/>
            <person name="Clotilde B."/>
            <person name="Roberto B."/>
            <person name="Veronica D.S."/>
            <person name="Fabio R."/>
            <person name="Monica P."/>
            <person name="Olivier J."/>
            <person name="Enrico T."/>
            <person name="Nicola S."/>
        </authorList>
    </citation>
    <scope>NUCLEOTIDE SEQUENCE [LARGE SCALE GENOMIC DNA]</scope>
    <source>
        <strain evidence="1 2">DSM 45731</strain>
    </source>
</reference>
<dbReference type="STRING" id="1260918.AWC06_05140"/>
<dbReference type="EMBL" id="LQOW01000003">
    <property type="protein sequence ID" value="ORV64470.1"/>
    <property type="molecule type" value="Genomic_DNA"/>
</dbReference>
<evidence type="ECO:0000313" key="1">
    <source>
        <dbReference type="EMBL" id="ORV64470.1"/>
    </source>
</evidence>
<organism evidence="1 2">
    <name type="scientific">Mycobacterium fragae</name>
    <dbReference type="NCBI Taxonomy" id="1260918"/>
    <lineage>
        <taxon>Bacteria</taxon>
        <taxon>Bacillati</taxon>
        <taxon>Actinomycetota</taxon>
        <taxon>Actinomycetes</taxon>
        <taxon>Mycobacteriales</taxon>
        <taxon>Mycobacteriaceae</taxon>
        <taxon>Mycobacterium</taxon>
    </lineage>
</organism>
<accession>A0A1X1V5X9</accession>
<evidence type="ECO:0000313" key="2">
    <source>
        <dbReference type="Proteomes" id="UP000194000"/>
    </source>
</evidence>
<dbReference type="AlphaFoldDB" id="A0A1X1V5X9"/>
<dbReference type="Gene3D" id="3.30.530.20">
    <property type="match status" value="1"/>
</dbReference>
<dbReference type="RefSeq" id="WP_085193442.1">
    <property type="nucleotide sequence ID" value="NZ_JACKVI010000009.1"/>
</dbReference>